<evidence type="ECO:0000256" key="1">
    <source>
        <dbReference type="PIRSR" id="PIRSR016487-1"/>
    </source>
</evidence>
<dbReference type="PROSITE" id="PS51707">
    <property type="entry name" value="CYTH"/>
    <property type="match status" value="1"/>
</dbReference>
<dbReference type="InterPro" id="IPR012042">
    <property type="entry name" value="NeuTTM/CthTTM-like"/>
</dbReference>
<dbReference type="SMART" id="SM01118">
    <property type="entry name" value="CYTH"/>
    <property type="match status" value="1"/>
</dbReference>
<dbReference type="Pfam" id="PF01928">
    <property type="entry name" value="CYTH"/>
    <property type="match status" value="1"/>
</dbReference>
<dbReference type="PANTHER" id="PTHR40114:SF1">
    <property type="entry name" value="SLR0698 PROTEIN"/>
    <property type="match status" value="1"/>
</dbReference>
<organism evidence="3 4">
    <name type="scientific">Candidatus Roizmanbacteria bacterium CG_4_10_14_0_8_um_filter_39_9</name>
    <dbReference type="NCBI Taxonomy" id="1974829"/>
    <lineage>
        <taxon>Bacteria</taxon>
        <taxon>Candidatus Roizmaniibacteriota</taxon>
    </lineage>
</organism>
<dbReference type="Proteomes" id="UP000230108">
    <property type="component" value="Unassembled WGS sequence"/>
</dbReference>
<reference evidence="4" key="1">
    <citation type="submission" date="2017-09" db="EMBL/GenBank/DDBJ databases">
        <title>Depth-based differentiation of microbial function through sediment-hosted aquifers and enrichment of novel symbionts in the deep terrestrial subsurface.</title>
        <authorList>
            <person name="Probst A.J."/>
            <person name="Ladd B."/>
            <person name="Jarett J.K."/>
            <person name="Geller-Mcgrath D.E."/>
            <person name="Sieber C.M.K."/>
            <person name="Emerson J.B."/>
            <person name="Anantharaman K."/>
            <person name="Thomas B.C."/>
            <person name="Malmstrom R."/>
            <person name="Stieglmeier M."/>
            <person name="Klingl A."/>
            <person name="Woyke T."/>
            <person name="Ryan C.M."/>
            <person name="Banfield J.F."/>
        </authorList>
    </citation>
    <scope>NUCLEOTIDE SEQUENCE [LARGE SCALE GENOMIC DNA]</scope>
</reference>
<dbReference type="CDD" id="cd07761">
    <property type="entry name" value="CYTH-like_CthTTM-like"/>
    <property type="match status" value="1"/>
</dbReference>
<dbReference type="AlphaFoldDB" id="A0A2M7QC95"/>
<gene>
    <name evidence="3" type="ORF">COY90_03795</name>
</gene>
<sequence>MPEEIERKFLVSKLPEGLETFKHIDISQGYLAIDGTTSTEVRLRKKGEKFFQTVKVGSGKTRKEVEVPITQEQFEQLWPLTEGKRIEKIRYEIPYDELTIELDVYHGKLEGLYTAEVEFKSEDISTAFTAPDWFGKEVTEDSRYKNQSLAVVGIPTSK</sequence>
<evidence type="ECO:0000313" key="4">
    <source>
        <dbReference type="Proteomes" id="UP000230108"/>
    </source>
</evidence>
<dbReference type="PANTHER" id="PTHR40114">
    <property type="entry name" value="SLR0698 PROTEIN"/>
    <property type="match status" value="1"/>
</dbReference>
<dbReference type="Gene3D" id="2.40.320.10">
    <property type="entry name" value="Hypothetical Protein Pfu-838710-001"/>
    <property type="match status" value="1"/>
</dbReference>
<dbReference type="EMBL" id="PFLF01000081">
    <property type="protein sequence ID" value="PIY68844.1"/>
    <property type="molecule type" value="Genomic_DNA"/>
</dbReference>
<dbReference type="SUPFAM" id="SSF55154">
    <property type="entry name" value="CYTH-like phosphatases"/>
    <property type="match status" value="1"/>
</dbReference>
<feature type="domain" description="CYTH" evidence="2">
    <location>
        <begin position="2"/>
        <end position="151"/>
    </location>
</feature>
<feature type="active site" description="Proton acceptor" evidence="1">
    <location>
        <position position="30"/>
    </location>
</feature>
<dbReference type="PIRSF" id="PIRSF016487">
    <property type="entry name" value="CYTH_UCP016487"/>
    <property type="match status" value="1"/>
</dbReference>
<dbReference type="InterPro" id="IPR023577">
    <property type="entry name" value="CYTH_domain"/>
</dbReference>
<name>A0A2M7QC95_9BACT</name>
<dbReference type="InterPro" id="IPR033469">
    <property type="entry name" value="CYTH-like_dom_sf"/>
</dbReference>
<evidence type="ECO:0000313" key="3">
    <source>
        <dbReference type="EMBL" id="PIY68844.1"/>
    </source>
</evidence>
<proteinExistence type="predicted"/>
<accession>A0A2M7QC95</accession>
<evidence type="ECO:0000259" key="2">
    <source>
        <dbReference type="PROSITE" id="PS51707"/>
    </source>
</evidence>
<comment type="caution">
    <text evidence="3">The sequence shown here is derived from an EMBL/GenBank/DDBJ whole genome shotgun (WGS) entry which is preliminary data.</text>
</comment>
<protein>
    <submittedName>
        <fullName evidence="3">Adenylate cyclase</fullName>
    </submittedName>
</protein>